<dbReference type="Proteomes" id="UP000327044">
    <property type="component" value="Unassembled WGS sequence"/>
</dbReference>
<organism evidence="2 3">
    <name type="scientific">Photinus pyralis</name>
    <name type="common">Common eastern firefly</name>
    <name type="synonym">Lampyris pyralis</name>
    <dbReference type="NCBI Taxonomy" id="7054"/>
    <lineage>
        <taxon>Eukaryota</taxon>
        <taxon>Metazoa</taxon>
        <taxon>Ecdysozoa</taxon>
        <taxon>Arthropoda</taxon>
        <taxon>Hexapoda</taxon>
        <taxon>Insecta</taxon>
        <taxon>Pterygota</taxon>
        <taxon>Neoptera</taxon>
        <taxon>Endopterygota</taxon>
        <taxon>Coleoptera</taxon>
        <taxon>Polyphaga</taxon>
        <taxon>Elateriformia</taxon>
        <taxon>Elateroidea</taxon>
        <taxon>Lampyridae</taxon>
        <taxon>Lampyrinae</taxon>
        <taxon>Photinus</taxon>
    </lineage>
</organism>
<dbReference type="InterPro" id="IPR004875">
    <property type="entry name" value="DDE_SF_endonuclease_dom"/>
</dbReference>
<accession>A0A5N3ZYK2</accession>
<dbReference type="EMBL" id="VVIM01001846">
    <property type="protein sequence ID" value="KAB0790140.1"/>
    <property type="molecule type" value="Genomic_DNA"/>
</dbReference>
<feature type="domain" description="DDE-1" evidence="1">
    <location>
        <begin position="6"/>
        <end position="74"/>
    </location>
</feature>
<feature type="non-terminal residue" evidence="2">
    <location>
        <position position="159"/>
    </location>
</feature>
<evidence type="ECO:0000259" key="1">
    <source>
        <dbReference type="Pfam" id="PF03184"/>
    </source>
</evidence>
<feature type="non-terminal residue" evidence="2">
    <location>
        <position position="1"/>
    </location>
</feature>
<dbReference type="Pfam" id="PF03184">
    <property type="entry name" value="DDE_1"/>
    <property type="match status" value="1"/>
</dbReference>
<dbReference type="GO" id="GO:0003676">
    <property type="term" value="F:nucleic acid binding"/>
    <property type="evidence" value="ECO:0007669"/>
    <property type="project" value="InterPro"/>
</dbReference>
<dbReference type="InParanoid" id="A0A5N3ZYK2"/>
<comment type="caution">
    <text evidence="2">The sequence shown here is derived from an EMBL/GenBank/DDBJ whole genome shotgun (WGS) entry which is preliminary data.</text>
</comment>
<evidence type="ECO:0000313" key="3">
    <source>
        <dbReference type="Proteomes" id="UP000327044"/>
    </source>
</evidence>
<keyword evidence="3" id="KW-1185">Reference proteome</keyword>
<gene>
    <name evidence="2" type="ORF">PPYR_15537</name>
</gene>
<evidence type="ECO:0000313" key="2">
    <source>
        <dbReference type="EMBL" id="KAB0790140.1"/>
    </source>
</evidence>
<proteinExistence type="predicted"/>
<reference evidence="2 3" key="1">
    <citation type="journal article" date="2018" name="Elife">
        <title>Firefly genomes illuminate parallel origins of bioluminescence in beetles.</title>
        <authorList>
            <person name="Fallon T.R."/>
            <person name="Lower S.E."/>
            <person name="Chang C.H."/>
            <person name="Bessho-Uehara M."/>
            <person name="Martin G.J."/>
            <person name="Bewick A.J."/>
            <person name="Behringer M."/>
            <person name="Debat H.J."/>
            <person name="Wong I."/>
            <person name="Day J.C."/>
            <person name="Suvorov A."/>
            <person name="Silva C.J."/>
            <person name="Stanger-Hall K.F."/>
            <person name="Hall D.W."/>
            <person name="Schmitz R.J."/>
            <person name="Nelson D.R."/>
            <person name="Lewis S.M."/>
            <person name="Shigenobu S."/>
            <person name="Bybee S.M."/>
            <person name="Larracuente A.M."/>
            <person name="Oba Y."/>
            <person name="Weng J.K."/>
        </authorList>
    </citation>
    <scope>NUCLEOTIDE SEQUENCE [LARGE SCALE GENOMIC DNA]</scope>
    <source>
        <strain evidence="2">1611_PpyrPB1</strain>
        <tissue evidence="2">Whole body</tissue>
    </source>
</reference>
<name>A0A5N3ZYK2_PHOPY</name>
<dbReference type="AlphaFoldDB" id="A0A5N3ZYK2"/>
<sequence length="159" mass="17930">NMPGQKLVVADNLASHFTPVVVSMCKENDIYFTTIPPNATHLMQPLDVAFFKPLKSYWRNVLESWRKESRCKGSIPKQQFPSLLSRLYAKLLTNNGEENARAGFRKTGLVPYDPDQVIKLISSDDRASDTGSIGRTLDSSIIDFLKEQRDQAGARITRK</sequence>
<protein>
    <recommendedName>
        <fullName evidence="1">DDE-1 domain-containing protein</fullName>
    </recommendedName>
</protein>